<keyword evidence="2" id="KW-0479">Metal-binding</keyword>
<keyword evidence="5" id="KW-1015">Disulfide bond</keyword>
<keyword evidence="4" id="KW-0378">Hydrolase</keyword>
<dbReference type="GO" id="GO:0046872">
    <property type="term" value="F:metal ion binding"/>
    <property type="evidence" value="ECO:0007669"/>
    <property type="project" value="UniProtKB-KW"/>
</dbReference>
<dbReference type="Gene3D" id="1.10.575.10">
    <property type="entry name" value="P1 Nuclease"/>
    <property type="match status" value="1"/>
</dbReference>
<dbReference type="AlphaFoldDB" id="A0A0F9MDV3"/>
<dbReference type="CDD" id="cd11010">
    <property type="entry name" value="S1-P1_nuclease"/>
    <property type="match status" value="1"/>
</dbReference>
<evidence type="ECO:0000256" key="4">
    <source>
        <dbReference type="ARBA" id="ARBA00022801"/>
    </source>
</evidence>
<dbReference type="InterPro" id="IPR008947">
    <property type="entry name" value="PLipase_C/P1_nuclease_dom_sf"/>
</dbReference>
<evidence type="ECO:0008006" key="8">
    <source>
        <dbReference type="Google" id="ProtNLM"/>
    </source>
</evidence>
<dbReference type="GO" id="GO:0006308">
    <property type="term" value="P:DNA catabolic process"/>
    <property type="evidence" value="ECO:0007669"/>
    <property type="project" value="InterPro"/>
</dbReference>
<evidence type="ECO:0000313" key="7">
    <source>
        <dbReference type="EMBL" id="KKM97526.1"/>
    </source>
</evidence>
<dbReference type="GO" id="GO:0016788">
    <property type="term" value="F:hydrolase activity, acting on ester bonds"/>
    <property type="evidence" value="ECO:0007669"/>
    <property type="project" value="InterPro"/>
</dbReference>
<proteinExistence type="predicted"/>
<dbReference type="SUPFAM" id="SSF48537">
    <property type="entry name" value="Phospholipase C/P1 nuclease"/>
    <property type="match status" value="1"/>
</dbReference>
<protein>
    <recommendedName>
        <fullName evidence="8">S1/P1 Nuclease</fullName>
    </recommendedName>
</protein>
<dbReference type="GO" id="GO:0003676">
    <property type="term" value="F:nucleic acid binding"/>
    <property type="evidence" value="ECO:0007669"/>
    <property type="project" value="InterPro"/>
</dbReference>
<name>A0A0F9MDV3_9ZZZZ</name>
<keyword evidence="1" id="KW-0540">Nuclease</keyword>
<organism evidence="7">
    <name type="scientific">marine sediment metagenome</name>
    <dbReference type="NCBI Taxonomy" id="412755"/>
    <lineage>
        <taxon>unclassified sequences</taxon>
        <taxon>metagenomes</taxon>
        <taxon>ecological metagenomes</taxon>
    </lineage>
</organism>
<keyword evidence="3" id="KW-0255">Endonuclease</keyword>
<dbReference type="PANTHER" id="PTHR33146">
    <property type="entry name" value="ENDONUCLEASE 4"/>
    <property type="match status" value="1"/>
</dbReference>
<sequence>MKVYILLLFLVTHFTFANDVVWSKTGHRVIGEVAQQHLTKKAAKAIADILDGQTLAEVSTFGDEIKADSTYREFSAWHYVNYPADKKYGDEPPSKDGDLMIGIEKCIEIVKDESRSKADRAFYLKMLAHLIGDLHQPMHVGRLVDKGGNDIQLQWFNRGSNLHRVWDSNMIDDYDMSYTELASNLPMLSKAEKSSIVKGDIYDWVEESQDLANEVYDSVEMGDKLYYRYSYDWWDTVEIQLEKGGLRLAKVLNGLF</sequence>
<evidence type="ECO:0000256" key="6">
    <source>
        <dbReference type="ARBA" id="ARBA00023180"/>
    </source>
</evidence>
<dbReference type="InterPro" id="IPR003154">
    <property type="entry name" value="S1/P1nuclease"/>
</dbReference>
<comment type="caution">
    <text evidence="7">The sequence shown here is derived from an EMBL/GenBank/DDBJ whole genome shotgun (WGS) entry which is preliminary data.</text>
</comment>
<reference evidence="7" key="1">
    <citation type="journal article" date="2015" name="Nature">
        <title>Complex archaea that bridge the gap between prokaryotes and eukaryotes.</title>
        <authorList>
            <person name="Spang A."/>
            <person name="Saw J.H."/>
            <person name="Jorgensen S.L."/>
            <person name="Zaremba-Niedzwiedzka K."/>
            <person name="Martijn J."/>
            <person name="Lind A.E."/>
            <person name="van Eijk R."/>
            <person name="Schleper C."/>
            <person name="Guy L."/>
            <person name="Ettema T.J."/>
        </authorList>
    </citation>
    <scope>NUCLEOTIDE SEQUENCE</scope>
</reference>
<gene>
    <name evidence="7" type="ORF">LCGC14_1167130</name>
</gene>
<keyword evidence="6" id="KW-0325">Glycoprotein</keyword>
<dbReference type="Pfam" id="PF02265">
    <property type="entry name" value="S1-P1_nuclease"/>
    <property type="match status" value="1"/>
</dbReference>
<accession>A0A0F9MDV3</accession>
<evidence type="ECO:0000256" key="1">
    <source>
        <dbReference type="ARBA" id="ARBA00022722"/>
    </source>
</evidence>
<evidence type="ECO:0000256" key="2">
    <source>
        <dbReference type="ARBA" id="ARBA00022723"/>
    </source>
</evidence>
<evidence type="ECO:0000256" key="3">
    <source>
        <dbReference type="ARBA" id="ARBA00022759"/>
    </source>
</evidence>
<evidence type="ECO:0000256" key="5">
    <source>
        <dbReference type="ARBA" id="ARBA00023157"/>
    </source>
</evidence>
<dbReference type="PANTHER" id="PTHR33146:SF26">
    <property type="entry name" value="ENDONUCLEASE 4"/>
    <property type="match status" value="1"/>
</dbReference>
<dbReference type="EMBL" id="LAZR01005738">
    <property type="protein sequence ID" value="KKM97526.1"/>
    <property type="molecule type" value="Genomic_DNA"/>
</dbReference>
<dbReference type="GO" id="GO:0004519">
    <property type="term" value="F:endonuclease activity"/>
    <property type="evidence" value="ECO:0007669"/>
    <property type="project" value="UniProtKB-KW"/>
</dbReference>